<protein>
    <submittedName>
        <fullName evidence="2">Uncharacterized protein</fullName>
    </submittedName>
</protein>
<keyword evidence="1" id="KW-0812">Transmembrane</keyword>
<reference evidence="3" key="1">
    <citation type="submission" date="2010-08" db="EMBL/GenBank/DDBJ databases">
        <authorList>
            <consortium name="Caenorhabditis japonica Sequencing Consortium"/>
            <person name="Wilson R.K."/>
        </authorList>
    </citation>
    <scope>NUCLEOTIDE SEQUENCE [LARGE SCALE GENOMIC DNA]</scope>
    <source>
        <strain evidence="3">DF5081</strain>
    </source>
</reference>
<feature type="transmembrane region" description="Helical" evidence="1">
    <location>
        <begin position="203"/>
        <end position="225"/>
    </location>
</feature>
<feature type="transmembrane region" description="Helical" evidence="1">
    <location>
        <begin position="172"/>
        <end position="191"/>
    </location>
</feature>
<proteinExistence type="predicted"/>
<organism evidence="2 3">
    <name type="scientific">Caenorhabditis japonica</name>
    <dbReference type="NCBI Taxonomy" id="281687"/>
    <lineage>
        <taxon>Eukaryota</taxon>
        <taxon>Metazoa</taxon>
        <taxon>Ecdysozoa</taxon>
        <taxon>Nematoda</taxon>
        <taxon>Chromadorea</taxon>
        <taxon>Rhabditida</taxon>
        <taxon>Rhabditina</taxon>
        <taxon>Rhabditomorpha</taxon>
        <taxon>Rhabditoidea</taxon>
        <taxon>Rhabditidae</taxon>
        <taxon>Peloderinae</taxon>
        <taxon>Caenorhabditis</taxon>
    </lineage>
</organism>
<sequence length="346" mass="40068">MISERMHPEDSVAWAHATLRVSTVYLQTFFLSMLFLTIGLCFFSTEFIVAPDNYSLLTHSYRSDYTNETTITFDEVMSLDPQHPLYIIMTRDFFRYSFGTIYNNHCNLFPYPKGFNLPSILRRMTFSASAQVSMRTAILVSITIRMVAILCRIADILSQYPSKQRQIRSLSCLCWAADIVTSVMAMLLTCLHDGVDSKAMGFLVHYSLPLFAISFFVSASLYTMLEYYDINRKSSRVLERMICLTLFGLCFPIVCRDYLSFLISKPCLYHVDWKTGVCEYTCITSIAAFYLTKVEDFTKMEFVLSTEKVETMCCMYYIDFPDYMPAMLHDFGKVTEQKKTVEENRL</sequence>
<dbReference type="InterPro" id="IPR039545">
    <property type="entry name" value="PGAP2"/>
</dbReference>
<dbReference type="EnsemblMetazoa" id="CJA11370a.1">
    <property type="protein sequence ID" value="CJA11370a.1"/>
    <property type="gene ID" value="WBGene00130574"/>
</dbReference>
<feature type="transmembrane region" description="Helical" evidence="1">
    <location>
        <begin position="132"/>
        <end position="151"/>
    </location>
</feature>
<keyword evidence="1" id="KW-0472">Membrane</keyword>
<feature type="transmembrane region" description="Helical" evidence="1">
    <location>
        <begin position="29"/>
        <end position="50"/>
    </location>
</feature>
<feature type="transmembrane region" description="Helical" evidence="1">
    <location>
        <begin position="237"/>
        <end position="254"/>
    </location>
</feature>
<dbReference type="Proteomes" id="UP000005237">
    <property type="component" value="Unassembled WGS sequence"/>
</dbReference>
<keyword evidence="3" id="KW-1185">Reference proteome</keyword>
<dbReference type="PANTHER" id="PTHR12892:SF16">
    <property type="entry name" value="TRANSMEMBRANE PROTEIN"/>
    <property type="match status" value="1"/>
</dbReference>
<name>A0A8R1DU73_CAEJA</name>
<evidence type="ECO:0000313" key="2">
    <source>
        <dbReference type="EnsemblMetazoa" id="CJA11370a.1"/>
    </source>
</evidence>
<dbReference type="GO" id="GO:0006506">
    <property type="term" value="P:GPI anchor biosynthetic process"/>
    <property type="evidence" value="ECO:0007669"/>
    <property type="project" value="TreeGrafter"/>
</dbReference>
<evidence type="ECO:0000256" key="1">
    <source>
        <dbReference type="SAM" id="Phobius"/>
    </source>
</evidence>
<dbReference type="PANTHER" id="PTHR12892">
    <property type="entry name" value="FGF RECEPTOR ACTIVATING PROTEIN 1"/>
    <property type="match status" value="1"/>
</dbReference>
<accession>A0A8R1DU73</accession>
<dbReference type="GO" id="GO:0000139">
    <property type="term" value="C:Golgi membrane"/>
    <property type="evidence" value="ECO:0007669"/>
    <property type="project" value="InterPro"/>
</dbReference>
<keyword evidence="1" id="KW-1133">Transmembrane helix</keyword>
<dbReference type="AlphaFoldDB" id="A0A8R1DU73"/>
<dbReference type="GO" id="GO:0005789">
    <property type="term" value="C:endoplasmic reticulum membrane"/>
    <property type="evidence" value="ECO:0007669"/>
    <property type="project" value="TreeGrafter"/>
</dbReference>
<evidence type="ECO:0000313" key="3">
    <source>
        <dbReference type="Proteomes" id="UP000005237"/>
    </source>
</evidence>
<reference evidence="2" key="2">
    <citation type="submission" date="2022-06" db="UniProtKB">
        <authorList>
            <consortium name="EnsemblMetazoa"/>
        </authorList>
    </citation>
    <scope>IDENTIFICATION</scope>
    <source>
        <strain evidence="2">DF5081</strain>
    </source>
</reference>